<dbReference type="AlphaFoldDB" id="A0A3N6MG71"/>
<dbReference type="RefSeq" id="WP_124153077.1">
    <property type="nucleotide sequence ID" value="NZ_RQIS01000017.1"/>
</dbReference>
<feature type="transmembrane region" description="Helical" evidence="1">
    <location>
        <begin position="60"/>
        <end position="80"/>
    </location>
</feature>
<evidence type="ECO:0008006" key="4">
    <source>
        <dbReference type="Google" id="ProtNLM"/>
    </source>
</evidence>
<name>A0A3N6MG71_9BURK</name>
<sequence length="84" mass="8731">MGWAGIVVLGIVVGVAGRWLHPMRTRARGGLVMAVVAGVSGAVLARLAGRVTGLFHDGELLEWPVCTALALAFVATAIALRARR</sequence>
<keyword evidence="1" id="KW-0812">Transmembrane</keyword>
<dbReference type="EMBL" id="RQIS01000017">
    <property type="protein sequence ID" value="RQH02979.1"/>
    <property type="molecule type" value="Genomic_DNA"/>
</dbReference>
<dbReference type="Proteomes" id="UP000272778">
    <property type="component" value="Unassembled WGS sequence"/>
</dbReference>
<accession>A0A3N6MG71</accession>
<gene>
    <name evidence="2" type="ORF">D1Y85_21435</name>
</gene>
<reference evidence="2 3" key="1">
    <citation type="submission" date="2018-11" db="EMBL/GenBank/DDBJ databases">
        <title>Paraburkholderia sp. DHOA04, isolated from soil.</title>
        <authorList>
            <person name="Gao Z.-H."/>
            <person name="Qiu L.-H."/>
            <person name="Fu J.-C."/>
        </authorList>
    </citation>
    <scope>NUCLEOTIDE SEQUENCE [LARGE SCALE GENOMIC DNA]</scope>
    <source>
        <strain evidence="2 3">DHOA04</strain>
    </source>
</reference>
<evidence type="ECO:0000313" key="2">
    <source>
        <dbReference type="EMBL" id="RQH02979.1"/>
    </source>
</evidence>
<organism evidence="2 3">
    <name type="scientific">Paraburkholderia dinghuensis</name>
    <dbReference type="NCBI Taxonomy" id="2305225"/>
    <lineage>
        <taxon>Bacteria</taxon>
        <taxon>Pseudomonadati</taxon>
        <taxon>Pseudomonadota</taxon>
        <taxon>Betaproteobacteria</taxon>
        <taxon>Burkholderiales</taxon>
        <taxon>Burkholderiaceae</taxon>
        <taxon>Paraburkholderia</taxon>
    </lineage>
</organism>
<evidence type="ECO:0000313" key="3">
    <source>
        <dbReference type="Proteomes" id="UP000272778"/>
    </source>
</evidence>
<feature type="transmembrane region" description="Helical" evidence="1">
    <location>
        <begin position="30"/>
        <end position="48"/>
    </location>
</feature>
<evidence type="ECO:0000256" key="1">
    <source>
        <dbReference type="SAM" id="Phobius"/>
    </source>
</evidence>
<keyword evidence="3" id="KW-1185">Reference proteome</keyword>
<protein>
    <recommendedName>
        <fullName evidence="4">GlsB/YeaQ/YmgE family stress response membrane protein</fullName>
    </recommendedName>
</protein>
<keyword evidence="1" id="KW-0472">Membrane</keyword>
<proteinExistence type="predicted"/>
<keyword evidence="1" id="KW-1133">Transmembrane helix</keyword>
<comment type="caution">
    <text evidence="2">The sequence shown here is derived from an EMBL/GenBank/DDBJ whole genome shotgun (WGS) entry which is preliminary data.</text>
</comment>
<feature type="transmembrane region" description="Helical" evidence="1">
    <location>
        <begin position="6"/>
        <end position="23"/>
    </location>
</feature>